<protein>
    <recommendedName>
        <fullName evidence="4">DUF4192 domain-containing protein</fullName>
    </recommendedName>
</protein>
<comment type="caution">
    <text evidence="2">The sequence shown here is derived from an EMBL/GenBank/DDBJ whole genome shotgun (WGS) entry which is preliminary data.</text>
</comment>
<evidence type="ECO:0008006" key="4">
    <source>
        <dbReference type="Google" id="ProtNLM"/>
    </source>
</evidence>
<evidence type="ECO:0000313" key="2">
    <source>
        <dbReference type="EMBL" id="GHD34137.1"/>
    </source>
</evidence>
<organism evidence="2 3">
    <name type="scientific">Nocardiopsis kunsanensis</name>
    <dbReference type="NCBI Taxonomy" id="141693"/>
    <lineage>
        <taxon>Bacteria</taxon>
        <taxon>Bacillati</taxon>
        <taxon>Actinomycetota</taxon>
        <taxon>Actinomycetes</taxon>
        <taxon>Streptosporangiales</taxon>
        <taxon>Nocardiopsidaceae</taxon>
        <taxon>Nocardiopsis</taxon>
    </lineage>
</organism>
<dbReference type="EMBL" id="BMXL01000029">
    <property type="protein sequence ID" value="GHD34137.1"/>
    <property type="molecule type" value="Genomic_DNA"/>
</dbReference>
<keyword evidence="3" id="KW-1185">Reference proteome</keyword>
<dbReference type="AlphaFoldDB" id="A0A919CKH7"/>
<proteinExistence type="predicted"/>
<accession>A0A919CKH7</accession>
<reference evidence="2 3" key="1">
    <citation type="journal article" date="2014" name="Int. J. Syst. Evol. Microbiol.">
        <title>Complete genome sequence of Corynebacterium casei LMG S-19264T (=DSM 44701T), isolated from a smear-ripened cheese.</title>
        <authorList>
            <consortium name="US DOE Joint Genome Institute (JGI-PGF)"/>
            <person name="Walter F."/>
            <person name="Albersmeier A."/>
            <person name="Kalinowski J."/>
            <person name="Ruckert C."/>
        </authorList>
    </citation>
    <scope>NUCLEOTIDE SEQUENCE [LARGE SCALE GENOMIC DNA]</scope>
    <source>
        <strain evidence="2 3">KCTC 19473</strain>
    </source>
</reference>
<evidence type="ECO:0000313" key="3">
    <source>
        <dbReference type="Proteomes" id="UP000654947"/>
    </source>
</evidence>
<sequence>MASHHARSPSDPSDPDDNPGGAGQNPGGAGSDPYSTVAGGAQDDGRRISLSSPNDVVATMPYLVGQPPEPGLVVLTLRGTAVHSVLCRDLGPNAPRERDPLSCAGPPVDSAVAEGADALIVVGYGTFDQVAGHVSGLVTAAGRRGLDVLEAFRVHAGRYWSQMCSRPGCCPPEGRALDPDRSTGPADAVLRGLVPRPPLRTVLEEVAQARRGLEPPGSLRPETVRAALADSEAEADGIRSSGPRALRRCGAAVVRGAVEAERTGTGPHGVDELVRLSVFLRERPVRDTVWAAITPETARTHLDLWSRVTRAAEGSDRAAPASLAAVAAWQLDELVLAQAALETALDADQHYSMALLMRQALNVGLPVQRWIDHLKGRPG</sequence>
<evidence type="ECO:0000256" key="1">
    <source>
        <dbReference type="SAM" id="MobiDB-lite"/>
    </source>
</evidence>
<dbReference type="InterPro" id="IPR025447">
    <property type="entry name" value="DUF4192"/>
</dbReference>
<feature type="region of interest" description="Disordered" evidence="1">
    <location>
        <begin position="1"/>
        <end position="52"/>
    </location>
</feature>
<feature type="compositionally biased region" description="Gly residues" evidence="1">
    <location>
        <begin position="20"/>
        <end position="30"/>
    </location>
</feature>
<gene>
    <name evidence="2" type="ORF">GCM10007147_39460</name>
</gene>
<name>A0A919CKH7_9ACTN</name>
<dbReference type="Proteomes" id="UP000654947">
    <property type="component" value="Unassembled WGS sequence"/>
</dbReference>
<dbReference type="RefSeq" id="WP_017576885.1">
    <property type="nucleotide sequence ID" value="NZ_BMXL01000029.1"/>
</dbReference>
<dbReference type="Pfam" id="PF13830">
    <property type="entry name" value="DUF4192"/>
    <property type="match status" value="1"/>
</dbReference>